<dbReference type="SUPFAM" id="SSF161098">
    <property type="entry name" value="MetI-like"/>
    <property type="match status" value="1"/>
</dbReference>
<dbReference type="RefSeq" id="WP_173635078.1">
    <property type="nucleotide sequence ID" value="NZ_CP054212.1"/>
</dbReference>
<evidence type="ECO:0000259" key="11">
    <source>
        <dbReference type="PROSITE" id="PS50928"/>
    </source>
</evidence>
<dbReference type="NCBIfam" id="TIGR00974">
    <property type="entry name" value="3a0107s02c"/>
    <property type="match status" value="1"/>
</dbReference>
<comment type="similarity">
    <text evidence="2 10">Belongs to the binding-protein-dependent transport system permease family. CysTW subfamily.</text>
</comment>
<evidence type="ECO:0000256" key="3">
    <source>
        <dbReference type="ARBA" id="ARBA00016864"/>
    </source>
</evidence>
<dbReference type="InterPro" id="IPR000515">
    <property type="entry name" value="MetI-like"/>
</dbReference>
<dbReference type="GO" id="GO:0035435">
    <property type="term" value="P:phosphate ion transmembrane transport"/>
    <property type="evidence" value="ECO:0007669"/>
    <property type="project" value="InterPro"/>
</dbReference>
<name>A0A6M8UH51_9GAMM</name>
<evidence type="ECO:0000256" key="8">
    <source>
        <dbReference type="ARBA" id="ARBA00022989"/>
    </source>
</evidence>
<organism evidence="12 13">
    <name type="scientific">Paramixta manurensis</name>
    <dbReference type="NCBI Taxonomy" id="2740817"/>
    <lineage>
        <taxon>Bacteria</taxon>
        <taxon>Pseudomonadati</taxon>
        <taxon>Pseudomonadota</taxon>
        <taxon>Gammaproteobacteria</taxon>
        <taxon>Enterobacterales</taxon>
        <taxon>Erwiniaceae</taxon>
        <taxon>Paramixta</taxon>
    </lineage>
</organism>
<dbReference type="GO" id="GO:0005886">
    <property type="term" value="C:plasma membrane"/>
    <property type="evidence" value="ECO:0007669"/>
    <property type="project" value="UniProtKB-SubCell"/>
</dbReference>
<dbReference type="InterPro" id="IPR035906">
    <property type="entry name" value="MetI-like_sf"/>
</dbReference>
<keyword evidence="4" id="KW-0813">Transport</keyword>
<evidence type="ECO:0000256" key="9">
    <source>
        <dbReference type="ARBA" id="ARBA00023136"/>
    </source>
</evidence>
<reference evidence="12 13" key="1">
    <citation type="submission" date="2020-06" db="EMBL/GenBank/DDBJ databases">
        <title>Genome sequence of Paramixta manurensis strain PD-1.</title>
        <authorList>
            <person name="Lee C.W."/>
            <person name="Kim J."/>
        </authorList>
    </citation>
    <scope>NUCLEOTIDE SEQUENCE [LARGE SCALE GENOMIC DNA]</scope>
    <source>
        <strain evidence="12 13">PD-1</strain>
    </source>
</reference>
<feature type="transmembrane region" description="Helical" evidence="10">
    <location>
        <begin position="389"/>
        <end position="412"/>
    </location>
</feature>
<dbReference type="InterPro" id="IPR005672">
    <property type="entry name" value="Phosphate_PstA"/>
</dbReference>
<evidence type="ECO:0000256" key="5">
    <source>
        <dbReference type="ARBA" id="ARBA00022475"/>
    </source>
</evidence>
<keyword evidence="5 10" id="KW-1003">Cell membrane</keyword>
<keyword evidence="13" id="KW-1185">Reference proteome</keyword>
<evidence type="ECO:0000256" key="10">
    <source>
        <dbReference type="RuleBase" id="RU363043"/>
    </source>
</evidence>
<evidence type="ECO:0000256" key="2">
    <source>
        <dbReference type="ARBA" id="ARBA00007069"/>
    </source>
</evidence>
<evidence type="ECO:0000313" key="12">
    <source>
        <dbReference type="EMBL" id="QKJ88191.1"/>
    </source>
</evidence>
<feature type="transmembrane region" description="Helical" evidence="10">
    <location>
        <begin position="338"/>
        <end position="366"/>
    </location>
</feature>
<proteinExistence type="inferred from homology"/>
<evidence type="ECO:0000313" key="13">
    <source>
        <dbReference type="Proteomes" id="UP000505325"/>
    </source>
</evidence>
<protein>
    <recommendedName>
        <fullName evidence="3 10">Phosphate transport system permease protein PstA</fullName>
    </recommendedName>
</protein>
<evidence type="ECO:0000256" key="4">
    <source>
        <dbReference type="ARBA" id="ARBA00022448"/>
    </source>
</evidence>
<dbReference type="GO" id="GO:0005315">
    <property type="term" value="F:phosphate transmembrane transporter activity"/>
    <property type="evidence" value="ECO:0007669"/>
    <property type="project" value="InterPro"/>
</dbReference>
<feature type="transmembrane region" description="Helical" evidence="10">
    <location>
        <begin position="300"/>
        <end position="326"/>
    </location>
</feature>
<dbReference type="PANTHER" id="PTHR43470">
    <property type="entry name" value="PHOSPHATE TRANSPORT SYSTEM PERMEASE PROTEIN PSTA-RELATED"/>
    <property type="match status" value="1"/>
</dbReference>
<keyword evidence="6" id="KW-0997">Cell inner membrane</keyword>
<dbReference type="KEGG" id="pmak:PMPD1_3266"/>
<dbReference type="AlphaFoldDB" id="A0A6M8UH51"/>
<dbReference type="Gene3D" id="1.10.3720.10">
    <property type="entry name" value="MetI-like"/>
    <property type="match status" value="1"/>
</dbReference>
<dbReference type="CDD" id="cd06261">
    <property type="entry name" value="TM_PBP2"/>
    <property type="match status" value="1"/>
</dbReference>
<feature type="domain" description="ABC transmembrane type-1" evidence="11">
    <location>
        <begin position="301"/>
        <end position="533"/>
    </location>
</feature>
<sequence>MSAIHQNDRWRWLTAGAVAVSLLAFVLLIGLLAWQGLRGFWPQPVTLFTLKQSPGTNTRWLGEIAGQQTLTRDYLAESGFPAAQALPPRVTRILLKTGNRDFAAPDFRSFLSTQVVDSTRPLEVIALQRRVGGMAYGWFDGLRDGDLTLTARNMRQALQQRLQLTRIQMAQAQRLRHVEMARLSAQIETLDAQAVAQRKTGQYDAQVQSVYQADRAELRRQFKAQAAQLAAVMAKSNSNALLLRDADGQQHRIPLTQVVDAWYPNDMTLGQKWRHFGLQLWHFVSDSAHNEQSDGGVFPAIFGTVLMVILMSVVVMPLGVIAAVWLHEYAGRNWLTRLVRIAVVNLAGVPSIVYGVFGLGFFVWLIGGTLDQLLFPAALPNPTFGTPGLLWASLTLALLTLPVVIVATEEGLSRIPATLRHGAMALGATRAETLWNITLPLALPAMLTGLILAVARAAGETAPLMLVGVVKQAPELPVDGIFPYLHLDRKFMHLGFQIYDLAFQSPNAQADRPLVYATALLLVLIILGLNLTAMGLRHRLRERYRALVQ</sequence>
<feature type="transmembrane region" description="Helical" evidence="10">
    <location>
        <begin position="12"/>
        <end position="34"/>
    </location>
</feature>
<feature type="transmembrane region" description="Helical" evidence="10">
    <location>
        <begin position="433"/>
        <end position="455"/>
    </location>
</feature>
<feature type="transmembrane region" description="Helical" evidence="10">
    <location>
        <begin position="514"/>
        <end position="536"/>
    </location>
</feature>
<keyword evidence="9 10" id="KW-0472">Membrane</keyword>
<comment type="subcellular location">
    <subcellularLocation>
        <location evidence="1 10">Cell inner membrane</location>
        <topology evidence="1 10">Multi-pass membrane protein</topology>
    </subcellularLocation>
</comment>
<dbReference type="Pfam" id="PF00528">
    <property type="entry name" value="BPD_transp_1"/>
    <property type="match status" value="1"/>
</dbReference>
<dbReference type="Proteomes" id="UP000505325">
    <property type="component" value="Chromosome"/>
</dbReference>
<accession>A0A6M8UH51</accession>
<evidence type="ECO:0000256" key="1">
    <source>
        <dbReference type="ARBA" id="ARBA00004429"/>
    </source>
</evidence>
<gene>
    <name evidence="12" type="ORF">PMPD1_3266</name>
</gene>
<dbReference type="EMBL" id="CP054212">
    <property type="protein sequence ID" value="QKJ88191.1"/>
    <property type="molecule type" value="Genomic_DNA"/>
</dbReference>
<keyword evidence="8 10" id="KW-1133">Transmembrane helix</keyword>
<dbReference type="PROSITE" id="PS50928">
    <property type="entry name" value="ABC_TM1"/>
    <property type="match status" value="1"/>
</dbReference>
<evidence type="ECO:0000256" key="7">
    <source>
        <dbReference type="ARBA" id="ARBA00022692"/>
    </source>
</evidence>
<dbReference type="PANTHER" id="PTHR43470:SF6">
    <property type="entry name" value="PHOSPHATE TRANSPORT SYSTEM PERMEASE PROTEIN PSTA"/>
    <property type="match status" value="1"/>
</dbReference>
<keyword evidence="7 10" id="KW-0812">Transmembrane</keyword>
<evidence type="ECO:0000256" key="6">
    <source>
        <dbReference type="ARBA" id="ARBA00022519"/>
    </source>
</evidence>